<evidence type="ECO:0000256" key="6">
    <source>
        <dbReference type="ARBA" id="ARBA00023274"/>
    </source>
</evidence>
<accession>A0A7R8VV05</accession>
<name>A0A7R8VV05_TIMDO</name>
<keyword evidence="5" id="KW-0496">Mitochondrion</keyword>
<dbReference type="GO" id="GO:0005763">
    <property type="term" value="C:mitochondrial small ribosomal subunit"/>
    <property type="evidence" value="ECO:0007669"/>
    <property type="project" value="TreeGrafter"/>
</dbReference>
<evidence type="ECO:0000313" key="10">
    <source>
        <dbReference type="EMBL" id="CAD7203252.1"/>
    </source>
</evidence>
<dbReference type="AlphaFoldDB" id="A0A7R8VV05"/>
<keyword evidence="9" id="KW-0812">Transmembrane</keyword>
<organism evidence="10">
    <name type="scientific">Timema douglasi</name>
    <name type="common">Walking stick</name>
    <dbReference type="NCBI Taxonomy" id="61478"/>
    <lineage>
        <taxon>Eukaryota</taxon>
        <taxon>Metazoa</taxon>
        <taxon>Ecdysozoa</taxon>
        <taxon>Arthropoda</taxon>
        <taxon>Hexapoda</taxon>
        <taxon>Insecta</taxon>
        <taxon>Pterygota</taxon>
        <taxon>Neoptera</taxon>
        <taxon>Polyneoptera</taxon>
        <taxon>Phasmatodea</taxon>
        <taxon>Timematodea</taxon>
        <taxon>Timematoidea</taxon>
        <taxon>Timematidae</taxon>
        <taxon>Timema</taxon>
    </lineage>
</organism>
<keyword evidence="9" id="KW-0472">Membrane</keyword>
<proteinExistence type="inferred from homology"/>
<dbReference type="PANTHER" id="PTHR12810">
    <property type="entry name" value="MITOCHONDRIAL 28S RIBOSOMAL PROTEIN S29"/>
    <property type="match status" value="1"/>
</dbReference>
<keyword evidence="4" id="KW-0689">Ribosomal protein</keyword>
<feature type="region of interest" description="Disordered" evidence="8">
    <location>
        <begin position="1"/>
        <end position="21"/>
    </location>
</feature>
<evidence type="ECO:0000256" key="3">
    <source>
        <dbReference type="ARBA" id="ARBA00022946"/>
    </source>
</evidence>
<keyword evidence="3" id="KW-0809">Transit peptide</keyword>
<evidence type="ECO:0000256" key="9">
    <source>
        <dbReference type="SAM" id="Phobius"/>
    </source>
</evidence>
<feature type="transmembrane region" description="Helical" evidence="9">
    <location>
        <begin position="115"/>
        <end position="132"/>
    </location>
</feature>
<gene>
    <name evidence="10" type="ORF">TDIB3V08_LOCUS9425</name>
</gene>
<evidence type="ECO:0000256" key="4">
    <source>
        <dbReference type="ARBA" id="ARBA00022980"/>
    </source>
</evidence>
<evidence type="ECO:0000256" key="8">
    <source>
        <dbReference type="SAM" id="MobiDB-lite"/>
    </source>
</evidence>
<evidence type="ECO:0000256" key="5">
    <source>
        <dbReference type="ARBA" id="ARBA00023128"/>
    </source>
</evidence>
<keyword evidence="9" id="KW-1133">Transmembrane helix</keyword>
<reference evidence="10" key="1">
    <citation type="submission" date="2020-11" db="EMBL/GenBank/DDBJ databases">
        <authorList>
            <person name="Tran Van P."/>
        </authorList>
    </citation>
    <scope>NUCLEOTIDE SEQUENCE</scope>
</reference>
<comment type="subcellular location">
    <subcellularLocation>
        <location evidence="1">Mitochondrion</location>
    </subcellularLocation>
</comment>
<dbReference type="EMBL" id="OA570381">
    <property type="protein sequence ID" value="CAD7203252.1"/>
    <property type="molecule type" value="Genomic_DNA"/>
</dbReference>
<protein>
    <recommendedName>
        <fullName evidence="7">Small ribosomal subunit protein mS29</fullName>
    </recommendedName>
</protein>
<keyword evidence="6" id="KW-0687">Ribonucleoprotein</keyword>
<sequence>MLNIRNDNTKRIASQTPHQRRMARSVCIHGYQHHEKTIGLVHDYSDRSTLGHVIANAAINANATPHKSTNGNPPILQRCLSTSVKEHIEPSSHSPAIENSALGDFRTCENNPICAVYPFIIIIMHSLLAGFVSNMSFSVSLSALPPPHFLCPLTSSLPPSLSVPPPPHFLRLSLSPHLLTSSISLCPLTSSLPPSLSVPPPPHFLHLSLSSHLLTSSISLCSSHLLTSSISLSPHLLTSSYPLYGGSLKVGRPGCGKSLTLAHVVHFGLTAGFLLVHVPWVANWTRRPREVSSSTTREGFVDLPLDAATWLVHFKSQNSALLNKLDSNGAVVVTVDQIAASDDRQASVLPLYQLGKEGFEHLDPFVPIRVSEYNAKEIESCLQYYIDRRWIQNPDLHTEEGRKELAFLSGNNPYHLMNMCTPL</sequence>
<dbReference type="InterPro" id="IPR019368">
    <property type="entry name" value="Ribosomal_mS29"/>
</dbReference>
<dbReference type="PANTHER" id="PTHR12810:SF0">
    <property type="entry name" value="SMALL RIBOSOMAL SUBUNIT PROTEIN MS29"/>
    <property type="match status" value="1"/>
</dbReference>
<evidence type="ECO:0000256" key="7">
    <source>
        <dbReference type="ARBA" id="ARBA00035140"/>
    </source>
</evidence>
<dbReference type="GO" id="GO:0003735">
    <property type="term" value="F:structural constituent of ribosome"/>
    <property type="evidence" value="ECO:0007669"/>
    <property type="project" value="TreeGrafter"/>
</dbReference>
<comment type="similarity">
    <text evidence="2">Belongs to the mitochondrion-specific ribosomal protein mS29 family.</text>
</comment>
<evidence type="ECO:0000256" key="2">
    <source>
        <dbReference type="ARBA" id="ARBA00009863"/>
    </source>
</evidence>
<evidence type="ECO:0000256" key="1">
    <source>
        <dbReference type="ARBA" id="ARBA00004173"/>
    </source>
</evidence>
<dbReference type="Pfam" id="PF10236">
    <property type="entry name" value="DAP3"/>
    <property type="match status" value="2"/>
</dbReference>